<dbReference type="Proteomes" id="UP000294832">
    <property type="component" value="Unassembled WGS sequence"/>
</dbReference>
<sequence>MPPSFFVNSKLYSLTGYSAKAVVQLEQHK</sequence>
<evidence type="ECO:0000313" key="2">
    <source>
        <dbReference type="Proteomes" id="UP000294832"/>
    </source>
</evidence>
<accession>A0A4R2FK56</accession>
<dbReference type="AlphaFoldDB" id="A0A4R2FK56"/>
<dbReference type="EMBL" id="SLWF01000002">
    <property type="protein sequence ID" value="TCN90320.1"/>
    <property type="molecule type" value="Genomic_DNA"/>
</dbReference>
<proteinExistence type="predicted"/>
<protein>
    <submittedName>
        <fullName evidence="1">Uncharacterized protein</fullName>
    </submittedName>
</protein>
<evidence type="ECO:0000313" key="1">
    <source>
        <dbReference type="EMBL" id="TCN90320.1"/>
    </source>
</evidence>
<reference evidence="1 2" key="1">
    <citation type="submission" date="2019-03" db="EMBL/GenBank/DDBJ databases">
        <title>Freshwater and sediment microbial communities from various areas in North America, analyzing microbe dynamics in response to fracking.</title>
        <authorList>
            <person name="Lamendella R."/>
        </authorList>
    </citation>
    <scope>NUCLEOTIDE SEQUENCE [LARGE SCALE GENOMIC DNA]</scope>
    <source>
        <strain evidence="1 2">74A</strain>
    </source>
</reference>
<name>A0A4R2FK56_9GAMM</name>
<organism evidence="1 2">
    <name type="scientific">Shewanella fodinae</name>
    <dbReference type="NCBI Taxonomy" id="552357"/>
    <lineage>
        <taxon>Bacteria</taxon>
        <taxon>Pseudomonadati</taxon>
        <taxon>Pseudomonadota</taxon>
        <taxon>Gammaproteobacteria</taxon>
        <taxon>Alteromonadales</taxon>
        <taxon>Shewanellaceae</taxon>
        <taxon>Shewanella</taxon>
    </lineage>
</organism>
<gene>
    <name evidence="1" type="ORF">EDC91_102238</name>
</gene>
<keyword evidence="2" id="KW-1185">Reference proteome</keyword>
<comment type="caution">
    <text evidence="1">The sequence shown here is derived from an EMBL/GenBank/DDBJ whole genome shotgun (WGS) entry which is preliminary data.</text>
</comment>